<dbReference type="EMBL" id="CAJNOQ010008044">
    <property type="protein sequence ID" value="CAF1186529.1"/>
    <property type="molecule type" value="Genomic_DNA"/>
</dbReference>
<feature type="compositionally biased region" description="Acidic residues" evidence="1">
    <location>
        <begin position="238"/>
        <end position="256"/>
    </location>
</feature>
<feature type="compositionally biased region" description="Polar residues" evidence="1">
    <location>
        <begin position="448"/>
        <end position="458"/>
    </location>
</feature>
<evidence type="ECO:0000313" key="3">
    <source>
        <dbReference type="EMBL" id="CAF3950805.1"/>
    </source>
</evidence>
<accession>A0A814V5F2</accession>
<gene>
    <name evidence="2" type="ORF">GPM918_LOCUS22977</name>
    <name evidence="3" type="ORF">SRO942_LOCUS22977</name>
</gene>
<proteinExistence type="predicted"/>
<feature type="region of interest" description="Disordered" evidence="1">
    <location>
        <begin position="299"/>
        <end position="377"/>
    </location>
</feature>
<protein>
    <submittedName>
        <fullName evidence="2">Uncharacterized protein</fullName>
    </submittedName>
</protein>
<dbReference type="Proteomes" id="UP000663829">
    <property type="component" value="Unassembled WGS sequence"/>
</dbReference>
<feature type="region of interest" description="Disordered" evidence="1">
    <location>
        <begin position="127"/>
        <end position="149"/>
    </location>
</feature>
<evidence type="ECO:0000313" key="4">
    <source>
        <dbReference type="Proteomes" id="UP000663829"/>
    </source>
</evidence>
<reference evidence="2" key="1">
    <citation type="submission" date="2021-02" db="EMBL/GenBank/DDBJ databases">
        <authorList>
            <person name="Nowell W R."/>
        </authorList>
    </citation>
    <scope>NUCLEOTIDE SEQUENCE</scope>
</reference>
<dbReference type="Proteomes" id="UP000681722">
    <property type="component" value="Unassembled WGS sequence"/>
</dbReference>
<organism evidence="2 4">
    <name type="scientific">Didymodactylos carnosus</name>
    <dbReference type="NCBI Taxonomy" id="1234261"/>
    <lineage>
        <taxon>Eukaryota</taxon>
        <taxon>Metazoa</taxon>
        <taxon>Spiralia</taxon>
        <taxon>Gnathifera</taxon>
        <taxon>Rotifera</taxon>
        <taxon>Eurotatoria</taxon>
        <taxon>Bdelloidea</taxon>
        <taxon>Philodinida</taxon>
        <taxon>Philodinidae</taxon>
        <taxon>Didymodactylos</taxon>
    </lineage>
</organism>
<dbReference type="AlphaFoldDB" id="A0A814V5F2"/>
<name>A0A814V5F2_9BILA</name>
<feature type="compositionally biased region" description="Polar residues" evidence="1">
    <location>
        <begin position="201"/>
        <end position="210"/>
    </location>
</feature>
<dbReference type="OrthoDB" id="10032466at2759"/>
<feature type="region of interest" description="Disordered" evidence="1">
    <location>
        <begin position="223"/>
        <end position="265"/>
    </location>
</feature>
<feature type="compositionally biased region" description="Basic residues" evidence="1">
    <location>
        <begin position="367"/>
        <end position="377"/>
    </location>
</feature>
<feature type="region of interest" description="Disordered" evidence="1">
    <location>
        <begin position="714"/>
        <end position="743"/>
    </location>
</feature>
<feature type="region of interest" description="Disordered" evidence="1">
    <location>
        <begin position="448"/>
        <end position="469"/>
    </location>
</feature>
<feature type="region of interest" description="Disordered" evidence="1">
    <location>
        <begin position="192"/>
        <end position="211"/>
    </location>
</feature>
<sequence length="840" mass="96130">MVDTTTKLKTVLSDEDLRKQQEHDAECFVCRNSHIYVKPIGVQNKSDSETKHRCSTSQKPLSDEEISELSKKKKLSRQDVKKLLQSYFPEIKGAKYFQLHKYHSCCYDPDHINNSKNHITALQYEKHEEHNHRHHYPDRNNNGPVEDGTNKVSFVRIKIEPTNGIPTRFLGPTALPEPLADMLIKQVNRLENKKNNKSEKQSLIPNSAPSYNVRRLKSPLYEHTTSLLSDKSNNTKTDDEDDENSDTAESTHEEEEKERSDPEMSTIQINSAGEFEGKVMDGSHLNFEHYLQETAIQVQNQTQPKARERSNEIKSKVTKPDHHTKREQKENKPSTAKTTKNKDLTVEDLDQVKPSYTGHNYQEEKPKKNKKKQRKRLTVNAHEHNTLRHWEVKALEQAYEEPCELHHVKKCSSCEANHLLYKWCRCKEHQHELFEDQQRKRRRSMVTTFRSTEPTSASQPQAPPIVKMPPPVIKKSILKSTGSNAMKPRATKLALSYDPAAADYDMIQEAIYYRTSSGRLIKPEVSNAFAYDTIPQSTTRQNTANYQQPVNNIYMMPNGEIQQLNRRKAPQQHVQLGRNMNDSSGTLILSNGGSMYRGQIADMNNHSMPLITLPYQTTPMPPYYYNQPNLMNPIANGYYLPQPVIATTQWSPVSNLPVHHQPAEFTLATINDPRSLPAQVNDASSPILNPGSQILTNSTVPRVSERTPVTLPKSLNKTAKKSKAPKNTVKGTNNDLKKTANNKNYIVKNTHNKSSLERQSSIFTHRRWFDQALGDQNLEPVQESKYGLIVAGSDQEWIPTGQKTVTFQGDNDLQTHYRKTNNMHYSQQIEEEERSGCIIS</sequence>
<feature type="compositionally biased region" description="Polar residues" evidence="1">
    <location>
        <begin position="729"/>
        <end position="743"/>
    </location>
</feature>
<feature type="compositionally biased region" description="Basic and acidic residues" evidence="1">
    <location>
        <begin position="305"/>
        <end position="321"/>
    </location>
</feature>
<dbReference type="EMBL" id="CAJOBC010008046">
    <property type="protein sequence ID" value="CAF3950805.1"/>
    <property type="molecule type" value="Genomic_DNA"/>
</dbReference>
<comment type="caution">
    <text evidence="2">The sequence shown here is derived from an EMBL/GenBank/DDBJ whole genome shotgun (WGS) entry which is preliminary data.</text>
</comment>
<evidence type="ECO:0000256" key="1">
    <source>
        <dbReference type="SAM" id="MobiDB-lite"/>
    </source>
</evidence>
<keyword evidence="4" id="KW-1185">Reference proteome</keyword>
<evidence type="ECO:0000313" key="2">
    <source>
        <dbReference type="EMBL" id="CAF1186529.1"/>
    </source>
</evidence>